<dbReference type="RefSeq" id="WP_058532188.1">
    <property type="nucleotide sequence ID" value="NZ_CAAAIN010000007.1"/>
</dbReference>
<evidence type="ECO:0000313" key="1">
    <source>
        <dbReference type="EMBL" id="KTD47308.1"/>
    </source>
</evidence>
<dbReference type="EMBL" id="LNYT01000020">
    <property type="protein sequence ID" value="KTD47308.1"/>
    <property type="molecule type" value="Genomic_DNA"/>
</dbReference>
<gene>
    <name evidence="1" type="ORF">Lrub_2230</name>
</gene>
<reference evidence="1 2" key="1">
    <citation type="submission" date="2015-11" db="EMBL/GenBank/DDBJ databases">
        <title>Genomic analysis of 38 Legionella species identifies large and diverse effector repertoires.</title>
        <authorList>
            <person name="Burstein D."/>
            <person name="Amaro F."/>
            <person name="Zusman T."/>
            <person name="Lifshitz Z."/>
            <person name="Cohen O."/>
            <person name="Gilbert J.A."/>
            <person name="Pupko T."/>
            <person name="Shuman H.A."/>
            <person name="Segal G."/>
        </authorList>
    </citation>
    <scope>NUCLEOTIDE SEQUENCE [LARGE SCALE GENOMIC DNA]</scope>
    <source>
        <strain evidence="1 2">WA-270A-C2</strain>
    </source>
</reference>
<dbReference type="InterPro" id="IPR038765">
    <property type="entry name" value="Papain-like_cys_pep_sf"/>
</dbReference>
<name>A0A0W0XRS3_9GAMM</name>
<dbReference type="PATRIC" id="fig|458.5.peg.2326"/>
<comment type="caution">
    <text evidence="1">The sequence shown here is derived from an EMBL/GenBank/DDBJ whole genome shotgun (WGS) entry which is preliminary data.</text>
</comment>
<dbReference type="SUPFAM" id="SSF54001">
    <property type="entry name" value="Cysteine proteinases"/>
    <property type="match status" value="1"/>
</dbReference>
<evidence type="ECO:0000313" key="2">
    <source>
        <dbReference type="Proteomes" id="UP000054608"/>
    </source>
</evidence>
<accession>A0A0W0XRS3</accession>
<protein>
    <recommendedName>
        <fullName evidence="3">Transglutaminase-like domain-containing protein</fullName>
    </recommendedName>
</protein>
<evidence type="ECO:0008006" key="3">
    <source>
        <dbReference type="Google" id="ProtNLM"/>
    </source>
</evidence>
<dbReference type="AlphaFoldDB" id="A0A0W0XRS3"/>
<dbReference type="Proteomes" id="UP000054608">
    <property type="component" value="Unassembled WGS sequence"/>
</dbReference>
<proteinExistence type="predicted"/>
<sequence>MDSMPLIKRIVLLLPFVFYFNSGYTINLIAYKQKVGRIELYFDESPKTAGYVILDTVPSLSNLKELKVKTIRFPSTDNKLIISFDPDKEPRLTEYSIVIFVDNNYMEFIRQSAGWLASNLNYSKPDGYTILGRSTLKTHVGVTKNNTQPVILIGKPDLKHLKPLGHSTYPEIRQAMALLHYLWEKPIRQGPINMSYRQFLTHSFEDKLSIIRKGGFSVMCQGMRDLFIHGSYGLGLKVRPVSALNYSPQLKDLIAYSHATAEVWVNELSKWVLFDPWLGIMVTTKEGIPLGASDLQASAKRPKNLRIVPVINKLRRMQKHNDNTLVYNNFYPRNVKLFDFSCNQQGCAPGYVQYFGQISIPSVKFASS</sequence>
<keyword evidence="2" id="KW-1185">Reference proteome</keyword>
<organism evidence="1 2">
    <name type="scientific">Legionella rubrilucens</name>
    <dbReference type="NCBI Taxonomy" id="458"/>
    <lineage>
        <taxon>Bacteria</taxon>
        <taxon>Pseudomonadati</taxon>
        <taxon>Pseudomonadota</taxon>
        <taxon>Gammaproteobacteria</taxon>
        <taxon>Legionellales</taxon>
        <taxon>Legionellaceae</taxon>
        <taxon>Legionella</taxon>
    </lineage>
</organism>